<keyword evidence="7" id="KW-1185">Reference proteome</keyword>
<evidence type="ECO:0000313" key="6">
    <source>
        <dbReference type="EMBL" id="KCV33750.1"/>
    </source>
</evidence>
<dbReference type="InterPro" id="IPR001020">
    <property type="entry name" value="PTS_HPr_His_P_site"/>
</dbReference>
<dbReference type="EMBL" id="JGWH01000112">
    <property type="protein sequence ID" value="KCV33750.1"/>
    <property type="molecule type" value="Genomic_DNA"/>
</dbReference>
<proteinExistence type="inferred from homology"/>
<evidence type="ECO:0000256" key="3">
    <source>
        <dbReference type="ARBA" id="ARBA00022490"/>
    </source>
</evidence>
<organism evidence="6 7">
    <name type="scientific">Bordetella bronchiseptica 00-P-2796</name>
    <dbReference type="NCBI Taxonomy" id="1331199"/>
    <lineage>
        <taxon>Bacteria</taxon>
        <taxon>Pseudomonadati</taxon>
        <taxon>Pseudomonadota</taxon>
        <taxon>Betaproteobacteria</taxon>
        <taxon>Burkholderiales</taxon>
        <taxon>Alcaligenaceae</taxon>
        <taxon>Bordetella</taxon>
    </lineage>
</organism>
<comment type="similarity">
    <text evidence="2">Belongs to the HPr family.</text>
</comment>
<protein>
    <submittedName>
        <fullName evidence="6">Phosphocarrier protein HPr</fullName>
    </submittedName>
</protein>
<keyword evidence="3" id="KW-0963">Cytoplasm</keyword>
<dbReference type="PRINTS" id="PR00107">
    <property type="entry name" value="PHOSPHOCPHPR"/>
</dbReference>
<dbReference type="NCBIfam" id="TIGR01003">
    <property type="entry name" value="PTS_HPr_family"/>
    <property type="match status" value="1"/>
</dbReference>
<dbReference type="PANTHER" id="PTHR33705:SF2">
    <property type="entry name" value="PHOSPHOCARRIER PROTEIN NPR"/>
    <property type="match status" value="1"/>
</dbReference>
<dbReference type="InterPro" id="IPR050399">
    <property type="entry name" value="HPr"/>
</dbReference>
<feature type="domain" description="HPr" evidence="5">
    <location>
        <begin position="30"/>
        <end position="117"/>
    </location>
</feature>
<reference evidence="6 7" key="1">
    <citation type="submission" date="2014-03" db="EMBL/GenBank/DDBJ databases">
        <title>Genome sequence of Bordetella bronchiseptica.</title>
        <authorList>
            <person name="Harvill E."/>
            <person name="Goodfield L.L."/>
            <person name="Ivanov Y.V."/>
            <person name="Meyer J.A."/>
            <person name="Muse S.J."/>
            <person name="Jacobs N."/>
            <person name="Bendor L."/>
            <person name="Smallridge W.E."/>
            <person name="Brinkac L.M."/>
            <person name="Sanka R."/>
            <person name="Kim M."/>
            <person name="Losada L."/>
        </authorList>
    </citation>
    <scope>NUCLEOTIDE SEQUENCE [LARGE SCALE GENOMIC DNA]</scope>
    <source>
        <strain evidence="6 7">00-P-2796</strain>
    </source>
</reference>
<evidence type="ECO:0000256" key="1">
    <source>
        <dbReference type="ARBA" id="ARBA00004496"/>
    </source>
</evidence>
<sequence>MAQQFRRAGPAVRPGGHGIAAAAIARSELMPSSDIVISNKLGLHARAAAKLTQLASRFSSEIFISRGAQRVNAKSIMGVMMLAAGLGVTVKLEASGSDADQALSEIQTLFDNKFGEQE</sequence>
<dbReference type="Proteomes" id="UP000025756">
    <property type="component" value="Unassembled WGS sequence"/>
</dbReference>
<gene>
    <name evidence="6" type="ORF">L490_1961</name>
</gene>
<dbReference type="InterPro" id="IPR002114">
    <property type="entry name" value="PTS_HPr_Ser_P_site"/>
</dbReference>
<accession>A0ABR4RDJ0</accession>
<evidence type="ECO:0000256" key="2">
    <source>
        <dbReference type="ARBA" id="ARBA00010736"/>
    </source>
</evidence>
<dbReference type="PROSITE" id="PS00369">
    <property type="entry name" value="PTS_HPR_HIS"/>
    <property type="match status" value="1"/>
</dbReference>
<dbReference type="PROSITE" id="PS51350">
    <property type="entry name" value="PTS_HPR_DOM"/>
    <property type="match status" value="1"/>
</dbReference>
<dbReference type="SUPFAM" id="SSF55594">
    <property type="entry name" value="HPr-like"/>
    <property type="match status" value="1"/>
</dbReference>
<dbReference type="Pfam" id="PF00381">
    <property type="entry name" value="PTS-HPr"/>
    <property type="match status" value="1"/>
</dbReference>
<dbReference type="CDD" id="cd00367">
    <property type="entry name" value="PTS-HPr_like"/>
    <property type="match status" value="1"/>
</dbReference>
<evidence type="ECO:0000313" key="7">
    <source>
        <dbReference type="Proteomes" id="UP000025756"/>
    </source>
</evidence>
<dbReference type="PROSITE" id="PS00589">
    <property type="entry name" value="PTS_HPR_SER"/>
    <property type="match status" value="1"/>
</dbReference>
<dbReference type="PANTHER" id="PTHR33705">
    <property type="entry name" value="PHOSPHOCARRIER PROTEIN HPR"/>
    <property type="match status" value="1"/>
</dbReference>
<dbReference type="Gene3D" id="3.30.1340.10">
    <property type="entry name" value="HPr-like"/>
    <property type="match status" value="1"/>
</dbReference>
<evidence type="ECO:0000256" key="4">
    <source>
        <dbReference type="ARBA" id="ARBA00022683"/>
    </source>
</evidence>
<evidence type="ECO:0000259" key="5">
    <source>
        <dbReference type="PROSITE" id="PS51350"/>
    </source>
</evidence>
<dbReference type="InterPro" id="IPR000032">
    <property type="entry name" value="HPr-like"/>
</dbReference>
<dbReference type="InterPro" id="IPR035895">
    <property type="entry name" value="HPr-like_sf"/>
</dbReference>
<keyword evidence="4" id="KW-0598">Phosphotransferase system</keyword>
<comment type="subcellular location">
    <subcellularLocation>
        <location evidence="1">Cytoplasm</location>
    </subcellularLocation>
</comment>
<name>A0ABR4RDJ0_BORBO</name>
<comment type="caution">
    <text evidence="6">The sequence shown here is derived from an EMBL/GenBank/DDBJ whole genome shotgun (WGS) entry which is preliminary data.</text>
</comment>